<dbReference type="AlphaFoldDB" id="A0A4Q4TMT9"/>
<sequence length="167" mass="19617">MTTPLTSRTNKTATEVPKSMGDLRARFGLKNNSDAEALLKAWPIKDAFHYYLNRCLSNQHSVVKELPEWQEVDQYLLDMRMMPQDKRRDKSLKELVEEECFNAPYQLMPHVALFVLRAESFLQSDEGIRFDIASQMYETKQDKEFDRCWRSVDLLCFLVGRHRPNPA</sequence>
<gene>
    <name evidence="1" type="ORF">DL764_002443</name>
</gene>
<evidence type="ECO:0000313" key="1">
    <source>
        <dbReference type="EMBL" id="RYP07514.1"/>
    </source>
</evidence>
<proteinExistence type="predicted"/>
<accession>A0A4Q4TMT9</accession>
<protein>
    <submittedName>
        <fullName evidence="1">Uncharacterized protein</fullName>
    </submittedName>
</protein>
<reference evidence="1 2" key="1">
    <citation type="submission" date="2018-06" db="EMBL/GenBank/DDBJ databases">
        <title>Complete Genomes of Monosporascus.</title>
        <authorList>
            <person name="Robinson A.J."/>
            <person name="Natvig D.O."/>
        </authorList>
    </citation>
    <scope>NUCLEOTIDE SEQUENCE [LARGE SCALE GENOMIC DNA]</scope>
    <source>
        <strain evidence="1 2">CBS 110550</strain>
    </source>
</reference>
<dbReference type="Proteomes" id="UP000293360">
    <property type="component" value="Unassembled WGS sequence"/>
</dbReference>
<dbReference type="OrthoDB" id="4621801at2759"/>
<name>A0A4Q4TMT9_9PEZI</name>
<comment type="caution">
    <text evidence="1">The sequence shown here is derived from an EMBL/GenBank/DDBJ whole genome shotgun (WGS) entry which is preliminary data.</text>
</comment>
<dbReference type="EMBL" id="QJNU01000094">
    <property type="protein sequence ID" value="RYP07514.1"/>
    <property type="molecule type" value="Genomic_DNA"/>
</dbReference>
<organism evidence="1 2">
    <name type="scientific">Monosporascus ibericus</name>
    <dbReference type="NCBI Taxonomy" id="155417"/>
    <lineage>
        <taxon>Eukaryota</taxon>
        <taxon>Fungi</taxon>
        <taxon>Dikarya</taxon>
        <taxon>Ascomycota</taxon>
        <taxon>Pezizomycotina</taxon>
        <taxon>Sordariomycetes</taxon>
        <taxon>Xylariomycetidae</taxon>
        <taxon>Xylariales</taxon>
        <taxon>Xylariales incertae sedis</taxon>
        <taxon>Monosporascus</taxon>
    </lineage>
</organism>
<keyword evidence="2" id="KW-1185">Reference proteome</keyword>
<evidence type="ECO:0000313" key="2">
    <source>
        <dbReference type="Proteomes" id="UP000293360"/>
    </source>
</evidence>